<evidence type="ECO:0008006" key="3">
    <source>
        <dbReference type="Google" id="ProtNLM"/>
    </source>
</evidence>
<dbReference type="EMBL" id="JABFAA010000013">
    <property type="protein sequence ID" value="MBA0698951.1"/>
    <property type="molecule type" value="Genomic_DNA"/>
</dbReference>
<sequence>RKEGWVPPDSDNVKVNFDVVFNLVTKNSVSGVIIRNFEGLIMAACIYLHSGVADAFVTEARMWGFERVTFHFADRKANVVAHALAVEGRRSHGPRYWVEEALQVVEKAVEIDHHDSQSFALLSVLLEYVGDVVLRWCRRKGIYGFSSELREEEE</sequence>
<reference evidence="1 2" key="1">
    <citation type="journal article" date="2019" name="Genome Biol. Evol.">
        <title>Insights into the evolution of the New World diploid cottons (Gossypium, subgenus Houzingenia) based on genome sequencing.</title>
        <authorList>
            <person name="Grover C.E."/>
            <person name="Arick M.A. 2nd"/>
            <person name="Thrash A."/>
            <person name="Conover J.L."/>
            <person name="Sanders W.S."/>
            <person name="Peterson D.G."/>
            <person name="Frelichowski J.E."/>
            <person name="Scheffler J.A."/>
            <person name="Scheffler B.E."/>
            <person name="Wendel J.F."/>
        </authorList>
    </citation>
    <scope>NUCLEOTIDE SEQUENCE [LARGE SCALE GENOMIC DNA]</scope>
    <source>
        <strain evidence="1">185</strain>
        <tissue evidence="1">Leaf</tissue>
    </source>
</reference>
<dbReference type="InterPro" id="IPR052929">
    <property type="entry name" value="RNase_H-like_EbsB-rel"/>
</dbReference>
<dbReference type="PANTHER" id="PTHR47074:SF61">
    <property type="entry name" value="RNASE H TYPE-1 DOMAIN-CONTAINING PROTEIN"/>
    <property type="match status" value="1"/>
</dbReference>
<name>A0A7J8YHA2_GOSAI</name>
<protein>
    <recommendedName>
        <fullName evidence="3">RNase H type-1 domain-containing protein</fullName>
    </recommendedName>
</protein>
<gene>
    <name evidence="1" type="ORF">Goari_000629</name>
</gene>
<dbReference type="Proteomes" id="UP000593577">
    <property type="component" value="Unassembled WGS sequence"/>
</dbReference>
<evidence type="ECO:0000313" key="2">
    <source>
        <dbReference type="Proteomes" id="UP000593577"/>
    </source>
</evidence>
<proteinExistence type="predicted"/>
<feature type="non-terminal residue" evidence="1">
    <location>
        <position position="154"/>
    </location>
</feature>
<accession>A0A7J8YHA2</accession>
<feature type="non-terminal residue" evidence="1">
    <location>
        <position position="1"/>
    </location>
</feature>
<keyword evidence="2" id="KW-1185">Reference proteome</keyword>
<comment type="caution">
    <text evidence="1">The sequence shown here is derived from an EMBL/GenBank/DDBJ whole genome shotgun (WGS) entry which is preliminary data.</text>
</comment>
<organism evidence="1 2">
    <name type="scientific">Gossypium aridum</name>
    <name type="common">American cotton</name>
    <name type="synonym">Erioxylum aridum</name>
    <dbReference type="NCBI Taxonomy" id="34290"/>
    <lineage>
        <taxon>Eukaryota</taxon>
        <taxon>Viridiplantae</taxon>
        <taxon>Streptophyta</taxon>
        <taxon>Embryophyta</taxon>
        <taxon>Tracheophyta</taxon>
        <taxon>Spermatophyta</taxon>
        <taxon>Magnoliopsida</taxon>
        <taxon>eudicotyledons</taxon>
        <taxon>Gunneridae</taxon>
        <taxon>Pentapetalae</taxon>
        <taxon>rosids</taxon>
        <taxon>malvids</taxon>
        <taxon>Malvales</taxon>
        <taxon>Malvaceae</taxon>
        <taxon>Malvoideae</taxon>
        <taxon>Gossypium</taxon>
    </lineage>
</organism>
<dbReference type="PANTHER" id="PTHR47074">
    <property type="entry name" value="BNAC02G40300D PROTEIN"/>
    <property type="match status" value="1"/>
</dbReference>
<dbReference type="AlphaFoldDB" id="A0A7J8YHA2"/>
<evidence type="ECO:0000313" key="1">
    <source>
        <dbReference type="EMBL" id="MBA0698951.1"/>
    </source>
</evidence>